<evidence type="ECO:0000256" key="2">
    <source>
        <dbReference type="ARBA" id="ARBA00022670"/>
    </source>
</evidence>
<keyword evidence="2" id="KW-0645">Protease</keyword>
<evidence type="ECO:0000313" key="5">
    <source>
        <dbReference type="EMBL" id="CAB4819055.1"/>
    </source>
</evidence>
<gene>
    <name evidence="5" type="ORF">UFOPK3164_00286</name>
    <name evidence="6" type="ORF">UFOPK3427_00774</name>
    <name evidence="7" type="ORF">UFOPK4112_00757</name>
</gene>
<keyword evidence="4" id="KW-0720">Serine protease</keyword>
<dbReference type="InterPro" id="IPR029062">
    <property type="entry name" value="Class_I_gatase-like"/>
</dbReference>
<evidence type="ECO:0000313" key="7">
    <source>
        <dbReference type="EMBL" id="CAB5018542.1"/>
    </source>
</evidence>
<dbReference type="SUPFAM" id="SSF52317">
    <property type="entry name" value="Class I glutamine amidotransferase-like"/>
    <property type="match status" value="1"/>
</dbReference>
<evidence type="ECO:0000256" key="3">
    <source>
        <dbReference type="ARBA" id="ARBA00022801"/>
    </source>
</evidence>
<dbReference type="Gene3D" id="3.40.50.880">
    <property type="match status" value="1"/>
</dbReference>
<dbReference type="Pfam" id="PF03575">
    <property type="entry name" value="Peptidase_S51"/>
    <property type="match status" value="1"/>
</dbReference>
<comment type="similarity">
    <text evidence="1">Belongs to the peptidase S51 family.</text>
</comment>
<dbReference type="EMBL" id="CAFBLT010000001">
    <property type="protein sequence ID" value="CAB4870688.1"/>
    <property type="molecule type" value="Genomic_DNA"/>
</dbReference>
<dbReference type="InterPro" id="IPR005320">
    <property type="entry name" value="Peptidase_S51"/>
</dbReference>
<dbReference type="EMBL" id="CAFABE010000007">
    <property type="protein sequence ID" value="CAB4819055.1"/>
    <property type="molecule type" value="Genomic_DNA"/>
</dbReference>
<dbReference type="AlphaFoldDB" id="A0A6J7QVS6"/>
<organism evidence="7">
    <name type="scientific">freshwater metagenome</name>
    <dbReference type="NCBI Taxonomy" id="449393"/>
    <lineage>
        <taxon>unclassified sequences</taxon>
        <taxon>metagenomes</taxon>
        <taxon>ecological metagenomes</taxon>
    </lineage>
</organism>
<evidence type="ECO:0000256" key="4">
    <source>
        <dbReference type="ARBA" id="ARBA00022825"/>
    </source>
</evidence>
<dbReference type="EMBL" id="CAFBPM010000006">
    <property type="protein sequence ID" value="CAB5018542.1"/>
    <property type="molecule type" value="Genomic_DNA"/>
</dbReference>
<dbReference type="GO" id="GO:0008236">
    <property type="term" value="F:serine-type peptidase activity"/>
    <property type="evidence" value="ECO:0007669"/>
    <property type="project" value="UniProtKB-KW"/>
</dbReference>
<dbReference type="GO" id="GO:0006508">
    <property type="term" value="P:proteolysis"/>
    <property type="evidence" value="ECO:0007669"/>
    <property type="project" value="UniProtKB-KW"/>
</dbReference>
<protein>
    <submittedName>
        <fullName evidence="7">Unannotated protein</fullName>
    </submittedName>
</protein>
<keyword evidence="3" id="KW-0378">Hydrolase</keyword>
<proteinExistence type="inferred from homology"/>
<evidence type="ECO:0000313" key="6">
    <source>
        <dbReference type="EMBL" id="CAB4870688.1"/>
    </source>
</evidence>
<reference evidence="7" key="1">
    <citation type="submission" date="2020-05" db="EMBL/GenBank/DDBJ databases">
        <authorList>
            <person name="Chiriac C."/>
            <person name="Salcher M."/>
            <person name="Ghai R."/>
            <person name="Kavagutti S V."/>
        </authorList>
    </citation>
    <scope>NUCLEOTIDE SEQUENCE</scope>
</reference>
<accession>A0A6J7QVS6</accession>
<evidence type="ECO:0000256" key="1">
    <source>
        <dbReference type="ARBA" id="ARBA00006534"/>
    </source>
</evidence>
<sequence length="234" mass="24574">MATISGTLYLLGGEEAGNLEIGQELLRGRTGVDLAVLPTASAFMEPERAVLEIGEWLRPLGADVEGLMVSSRSDAELDEFAQRLQSAEIGYLTDGSAMHLRTTLKATAVFDALIAMIERGATVVASGSAASVLCDPMIDPRGGAPTVGLGPIRAFTVVPHREDDEDASEEKLLRTLQLLPNSQPALVLDAGAGVICHADGTYGAIGNGEVRVFRDAALVPEGLKSLGPWREPPS</sequence>
<name>A0A6J7QVS6_9ZZZZ</name>